<protein>
    <submittedName>
        <fullName evidence="1">Uncharacterized protein</fullName>
    </submittedName>
</protein>
<organism evidence="1">
    <name type="scientific">Mesocestoides corti</name>
    <name type="common">Flatworm</name>
    <dbReference type="NCBI Taxonomy" id="53468"/>
    <lineage>
        <taxon>Eukaryota</taxon>
        <taxon>Metazoa</taxon>
        <taxon>Spiralia</taxon>
        <taxon>Lophotrochozoa</taxon>
        <taxon>Platyhelminthes</taxon>
        <taxon>Cestoda</taxon>
        <taxon>Eucestoda</taxon>
        <taxon>Cyclophyllidea</taxon>
        <taxon>Mesocestoididae</taxon>
        <taxon>Mesocestoides</taxon>
    </lineage>
</organism>
<accession>A0A5K3G254</accession>
<dbReference type="AlphaFoldDB" id="A0A5K3G254"/>
<dbReference type="WBParaSite" id="MCU_014240-RA">
    <property type="protein sequence ID" value="MCU_014240-RA"/>
    <property type="gene ID" value="MCU_014240"/>
</dbReference>
<sequence length="99" mass="10965">MPPLHNTLVAERSPISHRIIADASTGSPPLMGHQYSRVNATQHSTNMQQTRCCVTRFDSTSRRNHFHTTNSALYSDGTNENILPDVQKALKYSPGCVAQ</sequence>
<name>A0A5K3G254_MESCO</name>
<reference evidence="1" key="1">
    <citation type="submission" date="2019-11" db="UniProtKB">
        <authorList>
            <consortium name="WormBaseParasite"/>
        </authorList>
    </citation>
    <scope>IDENTIFICATION</scope>
</reference>
<proteinExistence type="predicted"/>
<evidence type="ECO:0000313" key="1">
    <source>
        <dbReference type="WBParaSite" id="MCU_014240-RA"/>
    </source>
</evidence>